<dbReference type="AlphaFoldDB" id="A0A543HIT0"/>
<evidence type="ECO:0000259" key="7">
    <source>
        <dbReference type="PROSITE" id="PS50850"/>
    </source>
</evidence>
<dbReference type="PANTHER" id="PTHR23501">
    <property type="entry name" value="MAJOR FACILITATOR SUPERFAMILY"/>
    <property type="match status" value="1"/>
</dbReference>
<dbReference type="PANTHER" id="PTHR23501:SF154">
    <property type="entry name" value="MULTIDRUG-EFFLUX TRANSPORTER RV1634-RELATED"/>
    <property type="match status" value="1"/>
</dbReference>
<feature type="transmembrane region" description="Helical" evidence="6">
    <location>
        <begin position="238"/>
        <end position="260"/>
    </location>
</feature>
<evidence type="ECO:0000256" key="4">
    <source>
        <dbReference type="ARBA" id="ARBA00023136"/>
    </source>
</evidence>
<protein>
    <submittedName>
        <fullName evidence="8">Putative MFS family arabinose efflux permease</fullName>
    </submittedName>
</protein>
<comment type="caution">
    <text evidence="8">The sequence shown here is derived from an EMBL/GenBank/DDBJ whole genome shotgun (WGS) entry which is preliminary data.</text>
</comment>
<dbReference type="SUPFAM" id="SSF103473">
    <property type="entry name" value="MFS general substrate transporter"/>
    <property type="match status" value="1"/>
</dbReference>
<feature type="transmembrane region" description="Helical" evidence="6">
    <location>
        <begin position="204"/>
        <end position="226"/>
    </location>
</feature>
<dbReference type="Pfam" id="PF07690">
    <property type="entry name" value="MFS_1"/>
    <property type="match status" value="1"/>
</dbReference>
<feature type="transmembrane region" description="Helical" evidence="6">
    <location>
        <begin position="305"/>
        <end position="323"/>
    </location>
</feature>
<dbReference type="Proteomes" id="UP000316747">
    <property type="component" value="Unassembled WGS sequence"/>
</dbReference>
<evidence type="ECO:0000256" key="2">
    <source>
        <dbReference type="ARBA" id="ARBA00022692"/>
    </source>
</evidence>
<dbReference type="EMBL" id="VFPM01000003">
    <property type="protein sequence ID" value="TQM58246.1"/>
    <property type="molecule type" value="Genomic_DNA"/>
</dbReference>
<dbReference type="InterPro" id="IPR011701">
    <property type="entry name" value="MFS"/>
</dbReference>
<gene>
    <name evidence="8" type="ORF">FBY41_3606</name>
</gene>
<keyword evidence="2 6" id="KW-0812">Transmembrane</keyword>
<evidence type="ECO:0000313" key="8">
    <source>
        <dbReference type="EMBL" id="TQM58246.1"/>
    </source>
</evidence>
<dbReference type="GO" id="GO:0022857">
    <property type="term" value="F:transmembrane transporter activity"/>
    <property type="evidence" value="ECO:0007669"/>
    <property type="project" value="InterPro"/>
</dbReference>
<feature type="transmembrane region" description="Helical" evidence="6">
    <location>
        <begin position="176"/>
        <end position="198"/>
    </location>
</feature>
<dbReference type="GO" id="GO:0005886">
    <property type="term" value="C:plasma membrane"/>
    <property type="evidence" value="ECO:0007669"/>
    <property type="project" value="UniProtKB-SubCell"/>
</dbReference>
<dbReference type="RefSeq" id="WP_141845606.1">
    <property type="nucleotide sequence ID" value="NZ_VFPM01000003.1"/>
</dbReference>
<proteinExistence type="predicted"/>
<dbReference type="InterPro" id="IPR020846">
    <property type="entry name" value="MFS_dom"/>
</dbReference>
<feature type="transmembrane region" description="Helical" evidence="6">
    <location>
        <begin position="461"/>
        <end position="480"/>
    </location>
</feature>
<dbReference type="Gene3D" id="1.20.1720.10">
    <property type="entry name" value="Multidrug resistance protein D"/>
    <property type="match status" value="1"/>
</dbReference>
<evidence type="ECO:0000256" key="1">
    <source>
        <dbReference type="ARBA" id="ARBA00004651"/>
    </source>
</evidence>
<feature type="region of interest" description="Disordered" evidence="5">
    <location>
        <begin position="1"/>
        <end position="44"/>
    </location>
</feature>
<sequence>MTTPSAAPGSDVSAPEVQTAVGDELAHDRSGGDRTPDAGTREGGLLSPALRATTIGALALVSLHAFEALALTTVMPTIARDLHGESLYAMAFTATLAAGIVSIVWSGNLADRRGPRPPLVLGLVLFAVGLVGAGLAPTMPVLVGARIVQGLGAGMTSTALYVLVTRLYPPRLHTAILAGFSAAWVVPSIAGPFVAGIIAQTIGWRWVFGLAIVVLLGAALLLARIVRGLGQEVVAVPWRWRALGASTVLAIAVLVLNLVAERLEALPVGVTVVLAAGALAVVVAALLPLLPRRTLLAGRGLPTDVLLRALAFAAFTGAEVYLPRLLTDRDGFSPSVAGVALTLTGVSWFVGSWVQGAWDTRFEIGRTASASLGLMTVTLAALATSVALAAPAWVVIGLFPLLGFGIGTLYPRVTAQALGRAGATEQGFVSSALQIGDSAGAATALALSAIVFAAAGSGVPAAYVAVLGAMGLPALVGWLVSHRVR</sequence>
<feature type="transmembrane region" description="Helical" evidence="6">
    <location>
        <begin position="119"/>
        <end position="137"/>
    </location>
</feature>
<dbReference type="Gene3D" id="1.20.1250.20">
    <property type="entry name" value="MFS general substrate transporter like domains"/>
    <property type="match status" value="1"/>
</dbReference>
<evidence type="ECO:0000256" key="3">
    <source>
        <dbReference type="ARBA" id="ARBA00022989"/>
    </source>
</evidence>
<dbReference type="InterPro" id="IPR036259">
    <property type="entry name" value="MFS_trans_sf"/>
</dbReference>
<name>A0A543HIT0_9MICO</name>
<evidence type="ECO:0000313" key="9">
    <source>
        <dbReference type="Proteomes" id="UP000316747"/>
    </source>
</evidence>
<feature type="transmembrane region" description="Helical" evidence="6">
    <location>
        <begin position="143"/>
        <end position="164"/>
    </location>
</feature>
<reference evidence="8 9" key="1">
    <citation type="submission" date="2019-06" db="EMBL/GenBank/DDBJ databases">
        <title>Genome sequencing of plant associated microbes to promote plant fitness in Sorghum bicolor and Oryza sativa.</title>
        <authorList>
            <person name="Coleman-Derr D."/>
        </authorList>
    </citation>
    <scope>NUCLEOTIDE SEQUENCE [LARGE SCALE GENOMIC DNA]</scope>
    <source>
        <strain evidence="8 9">KV-663</strain>
    </source>
</reference>
<organism evidence="8 9">
    <name type="scientific">Humibacillus xanthopallidus</name>
    <dbReference type="NCBI Taxonomy" id="412689"/>
    <lineage>
        <taxon>Bacteria</taxon>
        <taxon>Bacillati</taxon>
        <taxon>Actinomycetota</taxon>
        <taxon>Actinomycetes</taxon>
        <taxon>Micrococcales</taxon>
        <taxon>Intrasporangiaceae</taxon>
        <taxon>Humibacillus</taxon>
    </lineage>
</organism>
<feature type="transmembrane region" description="Helical" evidence="6">
    <location>
        <begin position="335"/>
        <end position="355"/>
    </location>
</feature>
<feature type="transmembrane region" description="Helical" evidence="6">
    <location>
        <begin position="55"/>
        <end position="75"/>
    </location>
</feature>
<dbReference type="PROSITE" id="PS50850">
    <property type="entry name" value="MFS"/>
    <property type="match status" value="1"/>
</dbReference>
<keyword evidence="9" id="KW-1185">Reference proteome</keyword>
<feature type="transmembrane region" description="Helical" evidence="6">
    <location>
        <begin position="392"/>
        <end position="411"/>
    </location>
</feature>
<accession>A0A543HIT0</accession>
<feature type="domain" description="Major facilitator superfamily (MFS) profile" evidence="7">
    <location>
        <begin position="53"/>
        <end position="485"/>
    </location>
</feature>
<keyword evidence="4 6" id="KW-0472">Membrane</keyword>
<keyword evidence="3 6" id="KW-1133">Transmembrane helix</keyword>
<feature type="compositionally biased region" description="Basic and acidic residues" evidence="5">
    <location>
        <begin position="24"/>
        <end position="40"/>
    </location>
</feature>
<dbReference type="OrthoDB" id="9778875at2"/>
<feature type="transmembrane region" description="Helical" evidence="6">
    <location>
        <begin position="266"/>
        <end position="290"/>
    </location>
</feature>
<feature type="transmembrane region" description="Helical" evidence="6">
    <location>
        <begin position="432"/>
        <end position="455"/>
    </location>
</feature>
<evidence type="ECO:0000256" key="5">
    <source>
        <dbReference type="SAM" id="MobiDB-lite"/>
    </source>
</evidence>
<feature type="transmembrane region" description="Helical" evidence="6">
    <location>
        <begin position="87"/>
        <end position="107"/>
    </location>
</feature>
<comment type="subcellular location">
    <subcellularLocation>
        <location evidence="1">Cell membrane</location>
        <topology evidence="1">Multi-pass membrane protein</topology>
    </subcellularLocation>
</comment>
<feature type="transmembrane region" description="Helical" evidence="6">
    <location>
        <begin position="367"/>
        <end position="386"/>
    </location>
</feature>
<evidence type="ECO:0000256" key="6">
    <source>
        <dbReference type="SAM" id="Phobius"/>
    </source>
</evidence>